<proteinExistence type="predicted"/>
<protein>
    <submittedName>
        <fullName evidence="2">Cycle inhibiting factor (CIF)</fullName>
    </submittedName>
    <submittedName>
        <fullName evidence="1">Cycle-inhibiting factor</fullName>
    </submittedName>
</protein>
<dbReference type="KEGG" id="kor:AWR26_03665"/>
<dbReference type="InterPro" id="IPR032278">
    <property type="entry name" value="Cif"/>
</dbReference>
<sequence>MKNTISPFYSSQFDLNIQDYTNPQNVVVQKHISSSHSVYNRSTQYVLDFAILSSLNLRANVLLNSVDNAIPLHHKSPSALLKAIDDNIEQTAKEWGCSTMEVEAMLGSSKRINEPVCGITANNVMKLFLDTDHFSYDFERGQTLSLPQLQQQLFNLPAYKHFVLRVNDSRLGHAYVIDLPDNEKPQREAFLYQSDLGDGAMRPLRLKDWMNKKASHPLSLNDINAHFINMTDGNIDPEHIAKLFDIDGNPKMLRLERLNSYNYQGFNFQLAEYDPKNLENNVAAIKARCS</sequence>
<evidence type="ECO:0000313" key="3">
    <source>
        <dbReference type="Proteomes" id="UP000078227"/>
    </source>
</evidence>
<evidence type="ECO:0000313" key="2">
    <source>
        <dbReference type="EMBL" id="SFC87865.1"/>
    </source>
</evidence>
<gene>
    <name evidence="1" type="ORF">AWR26_03665</name>
    <name evidence="2" type="ORF">SAMN05216286_3577</name>
</gene>
<dbReference type="EMBL" id="FOKO01000004">
    <property type="protein sequence ID" value="SFC87865.1"/>
    <property type="molecule type" value="Genomic_DNA"/>
</dbReference>
<reference evidence="1 3" key="2">
    <citation type="submission" date="2021-03" db="EMBL/GenBank/DDBJ databases">
        <authorList>
            <person name="Li Y."/>
            <person name="Li S."/>
            <person name="Chen M."/>
            <person name="Peng G."/>
            <person name="Tan Z."/>
            <person name="An Q."/>
        </authorList>
    </citation>
    <scope>NUCLEOTIDE SEQUENCE [LARGE SCALE GENOMIC DNA]</scope>
    <source>
        <strain evidence="1 3">Ola 51</strain>
    </source>
</reference>
<dbReference type="EMBL" id="CP014007">
    <property type="protein sequence ID" value="ANI81292.1"/>
    <property type="molecule type" value="Genomic_DNA"/>
</dbReference>
<dbReference type="Proteomes" id="UP000182314">
    <property type="component" value="Unassembled WGS sequence"/>
</dbReference>
<name>A0AA94KRK5_9ENTR</name>
<keyword evidence="3" id="KW-1185">Reference proteome</keyword>
<dbReference type="Proteomes" id="UP000078227">
    <property type="component" value="Chromosome"/>
</dbReference>
<organism evidence="2 4">
    <name type="scientific">Kosakonia oryzae</name>
    <dbReference type="NCBI Taxonomy" id="497725"/>
    <lineage>
        <taxon>Bacteria</taxon>
        <taxon>Pseudomonadati</taxon>
        <taxon>Pseudomonadota</taxon>
        <taxon>Gammaproteobacteria</taxon>
        <taxon>Enterobacterales</taxon>
        <taxon>Enterobacteriaceae</taxon>
        <taxon>Kosakonia</taxon>
    </lineage>
</organism>
<evidence type="ECO:0000313" key="1">
    <source>
        <dbReference type="EMBL" id="ANI81292.1"/>
    </source>
</evidence>
<dbReference type="Pfam" id="PF16374">
    <property type="entry name" value="CIF"/>
    <property type="match status" value="1"/>
</dbReference>
<accession>A0AA94KRK5</accession>
<dbReference type="RefSeq" id="WP_064563678.1">
    <property type="nucleotide sequence ID" value="NZ_CP014007.2"/>
</dbReference>
<evidence type="ECO:0000313" key="4">
    <source>
        <dbReference type="Proteomes" id="UP000182314"/>
    </source>
</evidence>
<dbReference type="AlphaFoldDB" id="A0AA94KRK5"/>
<reference evidence="2 4" key="1">
    <citation type="submission" date="2016-10" db="EMBL/GenBank/DDBJ databases">
        <authorList>
            <person name="Varghese N."/>
            <person name="Submissions S."/>
        </authorList>
    </citation>
    <scope>NUCLEOTIDE SEQUENCE [LARGE SCALE GENOMIC DNA]</scope>
    <source>
        <strain evidence="2 4">CGMCC 1.7012</strain>
    </source>
</reference>